<sequence>MQYLFPRLLAFVASCSAVIALNPRSLFERSEGQVTYACSSGEALCICPLDNNNDTGVLINYYPGYQCAYASGACTWTDTGVLQNTAQTNCPTSAPCSVTGCECITDLNGDAGVLINDFTGYQCAYLAGACTWDFDGNLQNVAQANCPTTAPCESS</sequence>
<dbReference type="EMBL" id="KN881666">
    <property type="protein sequence ID" value="KIY51194.1"/>
    <property type="molecule type" value="Genomic_DNA"/>
</dbReference>
<evidence type="ECO:0000256" key="1">
    <source>
        <dbReference type="SAM" id="SignalP"/>
    </source>
</evidence>
<protein>
    <submittedName>
        <fullName evidence="2">Uncharacterized protein</fullName>
    </submittedName>
</protein>
<keyword evidence="3" id="KW-1185">Reference proteome</keyword>
<accession>A0A0D7AHH5</accession>
<gene>
    <name evidence="2" type="ORF">FISHEDRAFT_56733</name>
</gene>
<dbReference type="OrthoDB" id="3013684at2759"/>
<reference evidence="2 3" key="1">
    <citation type="journal article" date="2015" name="Fungal Genet. Biol.">
        <title>Evolution of novel wood decay mechanisms in Agaricales revealed by the genome sequences of Fistulina hepatica and Cylindrobasidium torrendii.</title>
        <authorList>
            <person name="Floudas D."/>
            <person name="Held B.W."/>
            <person name="Riley R."/>
            <person name="Nagy L.G."/>
            <person name="Koehler G."/>
            <person name="Ransdell A.S."/>
            <person name="Younus H."/>
            <person name="Chow J."/>
            <person name="Chiniquy J."/>
            <person name="Lipzen A."/>
            <person name="Tritt A."/>
            <person name="Sun H."/>
            <person name="Haridas S."/>
            <person name="LaButti K."/>
            <person name="Ohm R.A."/>
            <person name="Kues U."/>
            <person name="Blanchette R.A."/>
            <person name="Grigoriev I.V."/>
            <person name="Minto R.E."/>
            <person name="Hibbett D.S."/>
        </authorList>
    </citation>
    <scope>NUCLEOTIDE SEQUENCE [LARGE SCALE GENOMIC DNA]</scope>
    <source>
        <strain evidence="2 3">ATCC 64428</strain>
    </source>
</reference>
<evidence type="ECO:0000313" key="2">
    <source>
        <dbReference type="EMBL" id="KIY51194.1"/>
    </source>
</evidence>
<feature type="signal peptide" evidence="1">
    <location>
        <begin position="1"/>
        <end position="20"/>
    </location>
</feature>
<name>A0A0D7AHH5_9AGAR</name>
<dbReference type="Proteomes" id="UP000054144">
    <property type="component" value="Unassembled WGS sequence"/>
</dbReference>
<organism evidence="2 3">
    <name type="scientific">Fistulina hepatica ATCC 64428</name>
    <dbReference type="NCBI Taxonomy" id="1128425"/>
    <lineage>
        <taxon>Eukaryota</taxon>
        <taxon>Fungi</taxon>
        <taxon>Dikarya</taxon>
        <taxon>Basidiomycota</taxon>
        <taxon>Agaricomycotina</taxon>
        <taxon>Agaricomycetes</taxon>
        <taxon>Agaricomycetidae</taxon>
        <taxon>Agaricales</taxon>
        <taxon>Fistulinaceae</taxon>
        <taxon>Fistulina</taxon>
    </lineage>
</organism>
<dbReference type="AlphaFoldDB" id="A0A0D7AHH5"/>
<feature type="chain" id="PRO_5002316188" evidence="1">
    <location>
        <begin position="21"/>
        <end position="155"/>
    </location>
</feature>
<keyword evidence="1" id="KW-0732">Signal</keyword>
<proteinExistence type="predicted"/>
<evidence type="ECO:0000313" key="3">
    <source>
        <dbReference type="Proteomes" id="UP000054144"/>
    </source>
</evidence>